<protein>
    <submittedName>
        <fullName evidence="1">Uncharacterized protein</fullName>
    </submittedName>
</protein>
<gene>
    <name evidence="1" type="ORF">EVA_03929</name>
</gene>
<proteinExistence type="predicted"/>
<evidence type="ECO:0000313" key="1">
    <source>
        <dbReference type="EMBL" id="EJX07961.1"/>
    </source>
</evidence>
<accession>J9D5H0</accession>
<organism evidence="1">
    <name type="scientific">gut metagenome</name>
    <dbReference type="NCBI Taxonomy" id="749906"/>
    <lineage>
        <taxon>unclassified sequences</taxon>
        <taxon>metagenomes</taxon>
        <taxon>organismal metagenomes</taxon>
    </lineage>
</organism>
<dbReference type="AlphaFoldDB" id="J9D5H0"/>
<comment type="caution">
    <text evidence="1">The sequence shown here is derived from an EMBL/GenBank/DDBJ whole genome shotgun (WGS) entry which is preliminary data.</text>
</comment>
<dbReference type="EMBL" id="AMCI01000745">
    <property type="protein sequence ID" value="EJX07961.1"/>
    <property type="molecule type" value="Genomic_DNA"/>
</dbReference>
<reference evidence="1" key="1">
    <citation type="journal article" date="2012" name="PLoS ONE">
        <title>Gene sets for utilization of primary and secondary nutrition supplies in the distal gut of endangered iberian lynx.</title>
        <authorList>
            <person name="Alcaide M."/>
            <person name="Messina E."/>
            <person name="Richter M."/>
            <person name="Bargiela R."/>
            <person name="Peplies J."/>
            <person name="Huws S.A."/>
            <person name="Newbold C.J."/>
            <person name="Golyshin P.N."/>
            <person name="Simon M.A."/>
            <person name="Lopez G."/>
            <person name="Yakimov M.M."/>
            <person name="Ferrer M."/>
        </authorList>
    </citation>
    <scope>NUCLEOTIDE SEQUENCE</scope>
</reference>
<sequence length="58" mass="6586">MLMMEEVSEIIGCFCILLTPYNGYAEGTVVGDYGHEIVVHLTNGKEIVEYRDEVIIYD</sequence>
<name>J9D5H0_9ZZZZ</name>